<dbReference type="AlphaFoldDB" id="A0A0G1J2M7"/>
<evidence type="ECO:0000313" key="3">
    <source>
        <dbReference type="Proteomes" id="UP000033901"/>
    </source>
</evidence>
<dbReference type="InterPro" id="IPR044020">
    <property type="entry name" value="DUF5676"/>
</dbReference>
<feature type="transmembrane region" description="Helical" evidence="1">
    <location>
        <begin position="59"/>
        <end position="81"/>
    </location>
</feature>
<dbReference type="Proteomes" id="UP000033901">
    <property type="component" value="Unassembled WGS sequence"/>
</dbReference>
<feature type="transmembrane region" description="Helical" evidence="1">
    <location>
        <begin position="12"/>
        <end position="33"/>
    </location>
</feature>
<proteinExistence type="predicted"/>
<organism evidence="2 3">
    <name type="scientific">Candidatus Curtissbacteria bacterium GW2011_GWC1_44_33</name>
    <dbReference type="NCBI Taxonomy" id="1618413"/>
    <lineage>
        <taxon>Bacteria</taxon>
        <taxon>Candidatus Curtissiibacteriota</taxon>
    </lineage>
</organism>
<evidence type="ECO:0000256" key="1">
    <source>
        <dbReference type="SAM" id="Phobius"/>
    </source>
</evidence>
<keyword evidence="1" id="KW-0472">Membrane</keyword>
<keyword evidence="1" id="KW-0812">Transmembrane</keyword>
<accession>A0A0G1J2M7</accession>
<gene>
    <name evidence="2" type="ORF">UW61_C0036G0008</name>
</gene>
<dbReference type="EMBL" id="LCIZ01000036">
    <property type="protein sequence ID" value="KKT65856.1"/>
    <property type="molecule type" value="Genomic_DNA"/>
</dbReference>
<protein>
    <submittedName>
        <fullName evidence="2">Uncharacterized protein</fullName>
    </submittedName>
</protein>
<comment type="caution">
    <text evidence="2">The sequence shown here is derived from an EMBL/GenBank/DDBJ whole genome shotgun (WGS) entry which is preliminary data.</text>
</comment>
<evidence type="ECO:0000313" key="2">
    <source>
        <dbReference type="EMBL" id="KKT65856.1"/>
    </source>
</evidence>
<dbReference type="Pfam" id="PF18926">
    <property type="entry name" value="DUF5676"/>
    <property type="match status" value="1"/>
</dbReference>
<sequence length="86" mass="9254">MKLNESSWANASAVTVGIIYVFCAAAVAILPGFSRTVAQSWFHGMDLAAIWTGAPRGNFVIGLLTAMVGTWLVGRVFVGLYNRFSK</sequence>
<name>A0A0G1J2M7_9BACT</name>
<keyword evidence="1" id="KW-1133">Transmembrane helix</keyword>
<reference evidence="2 3" key="1">
    <citation type="journal article" date="2015" name="Nature">
        <title>rRNA introns, odd ribosomes, and small enigmatic genomes across a large radiation of phyla.</title>
        <authorList>
            <person name="Brown C.T."/>
            <person name="Hug L.A."/>
            <person name="Thomas B.C."/>
            <person name="Sharon I."/>
            <person name="Castelle C.J."/>
            <person name="Singh A."/>
            <person name="Wilkins M.J."/>
            <person name="Williams K.H."/>
            <person name="Banfield J.F."/>
        </authorList>
    </citation>
    <scope>NUCLEOTIDE SEQUENCE [LARGE SCALE GENOMIC DNA]</scope>
</reference>